<gene>
    <name evidence="9" type="ORF">V8G54_011671</name>
</gene>
<evidence type="ECO:0000256" key="2">
    <source>
        <dbReference type="ARBA" id="ARBA00006574"/>
    </source>
</evidence>
<sequence>MAEEKIYKRSLEETPTWAFAVVCFVLLAVSIIIEHVIHAIGKWFKKKHKSALYESLEKVKGELMMLGFLSMLLTVFQGPLSKICISKNAASTWHPCSNPKAFSNSNATSATMPRRTLAAKAYDKCADQAMPLNSAVSGKVAFVSAYGIHQLHIFIFVLAIFHIIQCIVTLALGRTKMRRWKKWEDETKTIEYEFYNARQITEHPFKGRPMRRSGVLHELRKFVGAEDDVRASKT</sequence>
<dbReference type="Proteomes" id="UP001374535">
    <property type="component" value="Chromosome 4"/>
</dbReference>
<evidence type="ECO:0000256" key="4">
    <source>
        <dbReference type="ARBA" id="ARBA00022821"/>
    </source>
</evidence>
<evidence type="ECO:0000256" key="5">
    <source>
        <dbReference type="ARBA" id="ARBA00022989"/>
    </source>
</evidence>
<keyword evidence="5 8" id="KW-1133">Transmembrane helix</keyword>
<evidence type="ECO:0000313" key="10">
    <source>
        <dbReference type="Proteomes" id="UP001374535"/>
    </source>
</evidence>
<feature type="transmembrane region" description="Helical" evidence="8">
    <location>
        <begin position="151"/>
        <end position="172"/>
    </location>
</feature>
<dbReference type="EMBL" id="CP144697">
    <property type="protein sequence ID" value="WVZ14105.1"/>
    <property type="molecule type" value="Genomic_DNA"/>
</dbReference>
<evidence type="ECO:0008006" key="11">
    <source>
        <dbReference type="Google" id="ProtNLM"/>
    </source>
</evidence>
<keyword evidence="10" id="KW-1185">Reference proteome</keyword>
<accession>A0AAQ3NQH3</accession>
<evidence type="ECO:0000256" key="1">
    <source>
        <dbReference type="ARBA" id="ARBA00004141"/>
    </source>
</evidence>
<reference evidence="9 10" key="1">
    <citation type="journal article" date="2023" name="Life. Sci Alliance">
        <title>Evolutionary insights into 3D genome organization and epigenetic landscape of Vigna mungo.</title>
        <authorList>
            <person name="Junaid A."/>
            <person name="Singh B."/>
            <person name="Bhatia S."/>
        </authorList>
    </citation>
    <scope>NUCLEOTIDE SEQUENCE [LARGE SCALE GENOMIC DNA]</scope>
    <source>
        <strain evidence="9">Urdbean</strain>
    </source>
</reference>
<dbReference type="GO" id="GO:0016020">
    <property type="term" value="C:membrane"/>
    <property type="evidence" value="ECO:0007669"/>
    <property type="project" value="UniProtKB-SubCell"/>
</dbReference>
<comment type="subcellular location">
    <subcellularLocation>
        <location evidence="1">Membrane</location>
        <topology evidence="1">Multi-pass membrane protein</topology>
    </subcellularLocation>
</comment>
<dbReference type="GO" id="GO:0006952">
    <property type="term" value="P:defense response"/>
    <property type="evidence" value="ECO:0007669"/>
    <property type="project" value="UniProtKB-KW"/>
</dbReference>
<name>A0AAQ3NQH3_VIGMU</name>
<evidence type="ECO:0000256" key="7">
    <source>
        <dbReference type="ARBA" id="ARBA00023265"/>
    </source>
</evidence>
<protein>
    <recommendedName>
        <fullName evidence="11">MLO-like protein</fullName>
    </recommendedName>
</protein>
<dbReference type="Pfam" id="PF03094">
    <property type="entry name" value="Mlo"/>
    <property type="match status" value="1"/>
</dbReference>
<evidence type="ECO:0000256" key="8">
    <source>
        <dbReference type="SAM" id="Phobius"/>
    </source>
</evidence>
<evidence type="ECO:0000256" key="6">
    <source>
        <dbReference type="ARBA" id="ARBA00023136"/>
    </source>
</evidence>
<dbReference type="PANTHER" id="PTHR31942">
    <property type="entry name" value="MLO-LIKE PROTEIN 1"/>
    <property type="match status" value="1"/>
</dbReference>
<keyword evidence="7" id="KW-0568">Pathogenesis-related protein</keyword>
<evidence type="ECO:0000313" key="9">
    <source>
        <dbReference type="EMBL" id="WVZ14105.1"/>
    </source>
</evidence>
<feature type="transmembrane region" description="Helical" evidence="8">
    <location>
        <begin position="17"/>
        <end position="40"/>
    </location>
</feature>
<dbReference type="InterPro" id="IPR004326">
    <property type="entry name" value="Mlo"/>
</dbReference>
<feature type="transmembrane region" description="Helical" evidence="8">
    <location>
        <begin position="61"/>
        <end position="80"/>
    </location>
</feature>
<keyword evidence="4" id="KW-0611">Plant defense</keyword>
<keyword evidence="3 8" id="KW-0812">Transmembrane</keyword>
<organism evidence="9 10">
    <name type="scientific">Vigna mungo</name>
    <name type="common">Black gram</name>
    <name type="synonym">Phaseolus mungo</name>
    <dbReference type="NCBI Taxonomy" id="3915"/>
    <lineage>
        <taxon>Eukaryota</taxon>
        <taxon>Viridiplantae</taxon>
        <taxon>Streptophyta</taxon>
        <taxon>Embryophyta</taxon>
        <taxon>Tracheophyta</taxon>
        <taxon>Spermatophyta</taxon>
        <taxon>Magnoliopsida</taxon>
        <taxon>eudicotyledons</taxon>
        <taxon>Gunneridae</taxon>
        <taxon>Pentapetalae</taxon>
        <taxon>rosids</taxon>
        <taxon>fabids</taxon>
        <taxon>Fabales</taxon>
        <taxon>Fabaceae</taxon>
        <taxon>Papilionoideae</taxon>
        <taxon>50 kb inversion clade</taxon>
        <taxon>NPAAA clade</taxon>
        <taxon>indigoferoid/millettioid clade</taxon>
        <taxon>Phaseoleae</taxon>
        <taxon>Vigna</taxon>
    </lineage>
</organism>
<dbReference type="PANTHER" id="PTHR31942:SF84">
    <property type="entry name" value="MLO-LIKE PROTEIN 12"/>
    <property type="match status" value="1"/>
</dbReference>
<keyword evidence="6 8" id="KW-0472">Membrane</keyword>
<evidence type="ECO:0000256" key="3">
    <source>
        <dbReference type="ARBA" id="ARBA00022692"/>
    </source>
</evidence>
<comment type="similarity">
    <text evidence="2">Belongs to the MLO family.</text>
</comment>
<dbReference type="AlphaFoldDB" id="A0AAQ3NQH3"/>
<proteinExistence type="inferred from homology"/>